<comment type="caution">
    <text evidence="1">The sequence shown here is derived from an EMBL/GenBank/DDBJ whole genome shotgun (WGS) entry which is preliminary data.</text>
</comment>
<dbReference type="AlphaFoldDB" id="A0A4C1T8Z8"/>
<evidence type="ECO:0000313" key="1">
    <source>
        <dbReference type="EMBL" id="GBP10635.1"/>
    </source>
</evidence>
<evidence type="ECO:0000313" key="2">
    <source>
        <dbReference type="Proteomes" id="UP000299102"/>
    </source>
</evidence>
<keyword evidence="2" id="KW-1185">Reference proteome</keyword>
<protein>
    <submittedName>
        <fullName evidence="1">Uncharacterized protein</fullName>
    </submittedName>
</protein>
<reference evidence="1 2" key="1">
    <citation type="journal article" date="2019" name="Commun. Biol.">
        <title>The bagworm genome reveals a unique fibroin gene that provides high tensile strength.</title>
        <authorList>
            <person name="Kono N."/>
            <person name="Nakamura H."/>
            <person name="Ohtoshi R."/>
            <person name="Tomita M."/>
            <person name="Numata K."/>
            <person name="Arakawa K."/>
        </authorList>
    </citation>
    <scope>NUCLEOTIDE SEQUENCE [LARGE SCALE GENOMIC DNA]</scope>
</reference>
<proteinExistence type="predicted"/>
<gene>
    <name evidence="1" type="ORF">EVAR_72075_1</name>
</gene>
<dbReference type="Proteomes" id="UP000299102">
    <property type="component" value="Unassembled WGS sequence"/>
</dbReference>
<organism evidence="1 2">
    <name type="scientific">Eumeta variegata</name>
    <name type="common">Bagworm moth</name>
    <name type="synonym">Eumeta japonica</name>
    <dbReference type="NCBI Taxonomy" id="151549"/>
    <lineage>
        <taxon>Eukaryota</taxon>
        <taxon>Metazoa</taxon>
        <taxon>Ecdysozoa</taxon>
        <taxon>Arthropoda</taxon>
        <taxon>Hexapoda</taxon>
        <taxon>Insecta</taxon>
        <taxon>Pterygota</taxon>
        <taxon>Neoptera</taxon>
        <taxon>Endopterygota</taxon>
        <taxon>Lepidoptera</taxon>
        <taxon>Glossata</taxon>
        <taxon>Ditrysia</taxon>
        <taxon>Tineoidea</taxon>
        <taxon>Psychidae</taxon>
        <taxon>Oiketicinae</taxon>
        <taxon>Eumeta</taxon>
    </lineage>
</organism>
<accession>A0A4C1T8Z8</accession>
<sequence>MLMDTTPDLISTTVTRTPSLSPLTALPPINRATTELQQQQQQQQEIKEISKSKKFLNMPQNHWTLIPKFSCATTCTAWLMSDSSILHTLLCTHNGSALFPHRQPLFIMDQITASLLA</sequence>
<dbReference type="EMBL" id="BGZK01004732">
    <property type="protein sequence ID" value="GBP10635.1"/>
    <property type="molecule type" value="Genomic_DNA"/>
</dbReference>
<name>A0A4C1T8Z8_EUMVA</name>